<keyword evidence="1 4" id="KW-0238">DNA-binding</keyword>
<dbReference type="EMBL" id="CP050266">
    <property type="protein sequence ID" value="QIR06575.1"/>
    <property type="molecule type" value="Genomic_DNA"/>
</dbReference>
<keyword evidence="2" id="KW-0175">Coiled coil</keyword>
<dbReference type="RefSeq" id="WP_069590921.1">
    <property type="nucleotide sequence ID" value="NZ_CP050266.1"/>
</dbReference>
<dbReference type="SMART" id="SM00422">
    <property type="entry name" value="HTH_MERR"/>
    <property type="match status" value="1"/>
</dbReference>
<reference evidence="4 5" key="1">
    <citation type="submission" date="2020-03" db="EMBL/GenBank/DDBJ databases">
        <title>Genome mining reveals the biosynthetic pathways of PHA and ectoines of the halophilic strain Salinivibrio costicola M318 isolated from fermented shrimp paste.</title>
        <authorList>
            <person name="Doan T.V."/>
            <person name="Tran L.T."/>
            <person name="Trieu T.A."/>
            <person name="Nguyen Q.V."/>
            <person name="Quach T.N."/>
            <person name="Phi T.Q."/>
            <person name="Kumar S."/>
        </authorList>
    </citation>
    <scope>NUCLEOTIDE SEQUENCE [LARGE SCALE GENOMIC DNA]</scope>
    <source>
        <strain evidence="4 5">M318</strain>
    </source>
</reference>
<evidence type="ECO:0000256" key="2">
    <source>
        <dbReference type="SAM" id="Coils"/>
    </source>
</evidence>
<dbReference type="PROSITE" id="PS50937">
    <property type="entry name" value="HTH_MERR_2"/>
    <property type="match status" value="1"/>
</dbReference>
<dbReference type="SUPFAM" id="SSF46955">
    <property type="entry name" value="Putative DNA-binding domain"/>
    <property type="match status" value="1"/>
</dbReference>
<organism evidence="4 5">
    <name type="scientific">Salinivibrio costicola</name>
    <name type="common">Vibrio costicola</name>
    <dbReference type="NCBI Taxonomy" id="51367"/>
    <lineage>
        <taxon>Bacteria</taxon>
        <taxon>Pseudomonadati</taxon>
        <taxon>Pseudomonadota</taxon>
        <taxon>Gammaproteobacteria</taxon>
        <taxon>Vibrionales</taxon>
        <taxon>Vibrionaceae</taxon>
        <taxon>Salinivibrio</taxon>
    </lineage>
</organism>
<accession>A0ABX6K8Q5</accession>
<dbReference type="PANTHER" id="PTHR30204:SF58">
    <property type="entry name" value="HTH-TYPE TRANSCRIPTIONAL REGULATOR YFMP"/>
    <property type="match status" value="1"/>
</dbReference>
<dbReference type="Pfam" id="PF13411">
    <property type="entry name" value="MerR_1"/>
    <property type="match status" value="1"/>
</dbReference>
<proteinExistence type="predicted"/>
<feature type="domain" description="HTH merR-type" evidence="3">
    <location>
        <begin position="8"/>
        <end position="75"/>
    </location>
</feature>
<dbReference type="Proteomes" id="UP000501408">
    <property type="component" value="Chromosome 1"/>
</dbReference>
<evidence type="ECO:0000256" key="1">
    <source>
        <dbReference type="ARBA" id="ARBA00023125"/>
    </source>
</evidence>
<protein>
    <submittedName>
        <fullName evidence="4">MerR family DNA-binding transcriptional regulator</fullName>
    </submittedName>
</protein>
<dbReference type="InterPro" id="IPR047057">
    <property type="entry name" value="MerR_fam"/>
</dbReference>
<gene>
    <name evidence="4" type="ORF">HBA18_09480</name>
</gene>
<dbReference type="CDD" id="cd04776">
    <property type="entry name" value="HTH_GnyR"/>
    <property type="match status" value="1"/>
</dbReference>
<evidence type="ECO:0000313" key="5">
    <source>
        <dbReference type="Proteomes" id="UP000501408"/>
    </source>
</evidence>
<dbReference type="PANTHER" id="PTHR30204">
    <property type="entry name" value="REDOX-CYCLING DRUG-SENSING TRANSCRIPTIONAL ACTIVATOR SOXR"/>
    <property type="match status" value="1"/>
</dbReference>
<evidence type="ECO:0000313" key="4">
    <source>
        <dbReference type="EMBL" id="QIR06575.1"/>
    </source>
</evidence>
<sequence length="134" mass="16011">MATSVNHRYKISELATLFGLSHRAIRYYEAEGLIAPERKGQQRLYRYQDYLRLSLIVRGKRLGFSLAEMRELFELYDAEKNTPRALQQMIQAIQQRQRRLQQQQEDIQAIMDELNRAETQCYRQLSKWSRQPSS</sequence>
<dbReference type="InterPro" id="IPR000551">
    <property type="entry name" value="MerR-type_HTH_dom"/>
</dbReference>
<dbReference type="InterPro" id="IPR009061">
    <property type="entry name" value="DNA-bd_dom_put_sf"/>
</dbReference>
<feature type="coiled-coil region" evidence="2">
    <location>
        <begin position="86"/>
        <end position="120"/>
    </location>
</feature>
<dbReference type="Gene3D" id="1.10.1660.10">
    <property type="match status" value="1"/>
</dbReference>
<evidence type="ECO:0000259" key="3">
    <source>
        <dbReference type="PROSITE" id="PS50937"/>
    </source>
</evidence>
<dbReference type="GO" id="GO:0003677">
    <property type="term" value="F:DNA binding"/>
    <property type="evidence" value="ECO:0007669"/>
    <property type="project" value="UniProtKB-KW"/>
</dbReference>
<name>A0ABX6K8Q5_SALCS</name>
<keyword evidence="5" id="KW-1185">Reference proteome</keyword>